<dbReference type="InterPro" id="IPR027417">
    <property type="entry name" value="P-loop_NTPase"/>
</dbReference>
<name>A0A975AVV3_9THEO</name>
<keyword evidence="6" id="KW-0239">DNA-directed DNA polymerase</keyword>
<dbReference type="GO" id="GO:0003887">
    <property type="term" value="F:DNA-directed DNA polymerase activity"/>
    <property type="evidence" value="ECO:0007669"/>
    <property type="project" value="UniProtKB-KW"/>
</dbReference>
<evidence type="ECO:0000256" key="3">
    <source>
        <dbReference type="ARBA" id="ARBA00022679"/>
    </source>
</evidence>
<dbReference type="AlphaFoldDB" id="A0A975AVV3"/>
<dbReference type="RefSeq" id="WP_284680116.1">
    <property type="nucleotide sequence ID" value="NZ_CP060096.1"/>
</dbReference>
<evidence type="ECO:0000256" key="5">
    <source>
        <dbReference type="ARBA" id="ARBA00022705"/>
    </source>
</evidence>
<dbReference type="GO" id="GO:0009360">
    <property type="term" value="C:DNA polymerase III complex"/>
    <property type="evidence" value="ECO:0007669"/>
    <property type="project" value="InterPro"/>
</dbReference>
<dbReference type="Gene3D" id="1.20.272.10">
    <property type="match status" value="1"/>
</dbReference>
<evidence type="ECO:0000256" key="6">
    <source>
        <dbReference type="ARBA" id="ARBA00022932"/>
    </source>
</evidence>
<dbReference type="InterPro" id="IPR050238">
    <property type="entry name" value="DNA_Rep/Repair_Clamp_Loader"/>
</dbReference>
<sequence length="321" mass="37434">MYRIYGHEKMVSLFEKIIAAGKIANAYLYLGEEGLGKEFMAKYFAMMVNCRGNRKKPCYECSSCIQMLSGNQPDIFIIKPVGNSIKVEEIRSKVIDKIYIKPYESNKKIFIIIEAEKMTQQAQNCILKTLEEPSSYGLFILTASKMEGLLPTVISRCSVIRFNRVDDVIIKKYLEEEKKFLKEKAKEFIPVIQGNFGMADKFSDLEYIKMREDLFKLLCQIITQNKLEALDSYQFFEENKNRINDILAIMMSYFRDIMVYKFTKEQELIRNKDIISDIEVMSQKLTGFRLNNIINGIENINDNLKSNINFQLTIEDFLLNL</sequence>
<comment type="catalytic activity">
    <reaction evidence="7">
        <text>DNA(n) + a 2'-deoxyribonucleoside 5'-triphosphate = DNA(n+1) + diphosphate</text>
        <dbReference type="Rhea" id="RHEA:22508"/>
        <dbReference type="Rhea" id="RHEA-COMP:17339"/>
        <dbReference type="Rhea" id="RHEA-COMP:17340"/>
        <dbReference type="ChEBI" id="CHEBI:33019"/>
        <dbReference type="ChEBI" id="CHEBI:61560"/>
        <dbReference type="ChEBI" id="CHEBI:173112"/>
        <dbReference type="EC" id="2.7.7.7"/>
    </reaction>
</comment>
<dbReference type="PANTHER" id="PTHR11669">
    <property type="entry name" value="REPLICATION FACTOR C / DNA POLYMERASE III GAMMA-TAU SUBUNIT"/>
    <property type="match status" value="1"/>
</dbReference>
<dbReference type="PANTHER" id="PTHR11669:SF8">
    <property type="entry name" value="DNA POLYMERASE III SUBUNIT DELTA"/>
    <property type="match status" value="1"/>
</dbReference>
<dbReference type="KEGG" id="aaut:ACETAC_00340"/>
<evidence type="ECO:0000256" key="4">
    <source>
        <dbReference type="ARBA" id="ARBA00022695"/>
    </source>
</evidence>
<dbReference type="Proteomes" id="UP000671913">
    <property type="component" value="Chromosome"/>
</dbReference>
<protein>
    <recommendedName>
        <fullName evidence="2">DNA polymerase III subunit delta'</fullName>
        <ecNumber evidence="1">2.7.7.7</ecNumber>
    </recommendedName>
</protein>
<dbReference type="SUPFAM" id="SSF52540">
    <property type="entry name" value="P-loop containing nucleoside triphosphate hydrolases"/>
    <property type="match status" value="1"/>
</dbReference>
<evidence type="ECO:0000256" key="2">
    <source>
        <dbReference type="ARBA" id="ARBA00014363"/>
    </source>
</evidence>
<keyword evidence="4" id="KW-0548">Nucleotidyltransferase</keyword>
<proteinExistence type="predicted"/>
<evidence type="ECO:0000313" key="10">
    <source>
        <dbReference type="Proteomes" id="UP000671913"/>
    </source>
</evidence>
<evidence type="ECO:0000256" key="1">
    <source>
        <dbReference type="ARBA" id="ARBA00012417"/>
    </source>
</evidence>
<dbReference type="EMBL" id="CP060096">
    <property type="protein sequence ID" value="QSZ27421.1"/>
    <property type="molecule type" value="Genomic_DNA"/>
</dbReference>
<dbReference type="GO" id="GO:0006261">
    <property type="term" value="P:DNA-templated DNA replication"/>
    <property type="evidence" value="ECO:0007669"/>
    <property type="project" value="TreeGrafter"/>
</dbReference>
<keyword evidence="3" id="KW-0808">Transferase</keyword>
<gene>
    <name evidence="9" type="ORF">ACETAC_00340</name>
</gene>
<dbReference type="GO" id="GO:0003677">
    <property type="term" value="F:DNA binding"/>
    <property type="evidence" value="ECO:0007669"/>
    <property type="project" value="InterPro"/>
</dbReference>
<keyword evidence="10" id="KW-1185">Reference proteome</keyword>
<organism evidence="9 10">
    <name type="scientific">Aceticella autotrophica</name>
    <dbReference type="NCBI Taxonomy" id="2755338"/>
    <lineage>
        <taxon>Bacteria</taxon>
        <taxon>Bacillati</taxon>
        <taxon>Bacillota</taxon>
        <taxon>Clostridia</taxon>
        <taxon>Thermoanaerobacterales</taxon>
        <taxon>Thermoanaerobacteraceae</taxon>
        <taxon>Aceticella</taxon>
    </lineage>
</organism>
<reference evidence="9" key="1">
    <citation type="submission" date="2020-08" db="EMBL/GenBank/DDBJ databases">
        <title>Genomic insights into the carbon and energy metabolism of the first obligate autotrophic acetogenic bacterium Aceticella autotrophica gen. nov., sp. nov.</title>
        <authorList>
            <person name="Toshchakov S.V."/>
            <person name="Elcheninov A.G."/>
            <person name="Kublanov I.V."/>
            <person name="Frolov E.N."/>
            <person name="Lebedinsky A.V."/>
        </authorList>
    </citation>
    <scope>NUCLEOTIDE SEQUENCE</scope>
    <source>
        <strain evidence="9">3443-3Ac</strain>
    </source>
</reference>
<dbReference type="Gene3D" id="3.40.50.300">
    <property type="entry name" value="P-loop containing nucleotide triphosphate hydrolases"/>
    <property type="match status" value="1"/>
</dbReference>
<evidence type="ECO:0000256" key="7">
    <source>
        <dbReference type="ARBA" id="ARBA00049244"/>
    </source>
</evidence>
<accession>A0A975AVV3</accession>
<keyword evidence="5" id="KW-0235">DNA replication</keyword>
<feature type="domain" description="DNA polymerase III delta subunit C-terminal" evidence="8">
    <location>
        <begin position="208"/>
        <end position="321"/>
    </location>
</feature>
<evidence type="ECO:0000313" key="9">
    <source>
        <dbReference type="EMBL" id="QSZ27421.1"/>
    </source>
</evidence>
<dbReference type="Pfam" id="PF09115">
    <property type="entry name" value="DNApol3-delta_C"/>
    <property type="match status" value="1"/>
</dbReference>
<dbReference type="EC" id="2.7.7.7" evidence="1"/>
<evidence type="ECO:0000259" key="8">
    <source>
        <dbReference type="Pfam" id="PF09115"/>
    </source>
</evidence>
<dbReference type="InterPro" id="IPR015199">
    <property type="entry name" value="DNA_pol_III_delta_C"/>
</dbReference>
<dbReference type="Pfam" id="PF13177">
    <property type="entry name" value="DNA_pol3_delta2"/>
    <property type="match status" value="1"/>
</dbReference>